<dbReference type="AlphaFoldDB" id="A0A0B2R6N5"/>
<dbReference type="EMBL" id="KN653028">
    <property type="protein sequence ID" value="KHN27814.1"/>
    <property type="molecule type" value="Genomic_DNA"/>
</dbReference>
<evidence type="ECO:0000313" key="1">
    <source>
        <dbReference type="EMBL" id="KHN27814.1"/>
    </source>
</evidence>
<gene>
    <name evidence="1" type="ORF">glysoja_040710</name>
</gene>
<proteinExistence type="predicted"/>
<accession>A0A0B2R6N5</accession>
<protein>
    <submittedName>
        <fullName evidence="1">Ubiquitin-like modifier-activating enzyme 5</fullName>
    </submittedName>
</protein>
<name>A0A0B2R6N5_GLYSO</name>
<organism evidence="1">
    <name type="scientific">Glycine soja</name>
    <name type="common">Wild soybean</name>
    <dbReference type="NCBI Taxonomy" id="3848"/>
    <lineage>
        <taxon>Eukaryota</taxon>
        <taxon>Viridiplantae</taxon>
        <taxon>Streptophyta</taxon>
        <taxon>Embryophyta</taxon>
        <taxon>Tracheophyta</taxon>
        <taxon>Spermatophyta</taxon>
        <taxon>Magnoliopsida</taxon>
        <taxon>eudicotyledons</taxon>
        <taxon>Gunneridae</taxon>
        <taxon>Pentapetalae</taxon>
        <taxon>rosids</taxon>
        <taxon>fabids</taxon>
        <taxon>Fabales</taxon>
        <taxon>Fabaceae</taxon>
        <taxon>Papilionoideae</taxon>
        <taxon>50 kb inversion clade</taxon>
        <taxon>NPAAA clade</taxon>
        <taxon>indigoferoid/millettioid clade</taxon>
        <taxon>Phaseoleae</taxon>
        <taxon>Glycine</taxon>
        <taxon>Glycine subgen. Soja</taxon>
    </lineage>
</organism>
<dbReference type="Proteomes" id="UP000053555">
    <property type="component" value="Unassembled WGS sequence"/>
</dbReference>
<sequence>MPGGKEVEHAFQDVLQDLVRQRGEEEYMLAKPARDAAAKAKMEVEAPSTEEVPLHEEIEWNIRCLMILFLFICMCVREDSKHLSVEIDLIPDLLGCNHLCKGPNSTVISLEYPCAL</sequence>
<reference evidence="1" key="1">
    <citation type="submission" date="2014-07" db="EMBL/GenBank/DDBJ databases">
        <title>Identification of a novel salt tolerance gene in wild soybean by whole-genome sequencing.</title>
        <authorList>
            <person name="Lam H.-M."/>
            <person name="Qi X."/>
            <person name="Li M.-W."/>
            <person name="Liu X."/>
            <person name="Xie M."/>
            <person name="Ni M."/>
            <person name="Xu X."/>
        </authorList>
    </citation>
    <scope>NUCLEOTIDE SEQUENCE [LARGE SCALE GENOMIC DNA]</scope>
    <source>
        <tissue evidence="1">Root</tissue>
    </source>
</reference>